<protein>
    <recommendedName>
        <fullName evidence="3">Transposase</fullName>
    </recommendedName>
</protein>
<dbReference type="EMBL" id="JADBDY010000001">
    <property type="protein sequence ID" value="MBE1458301.1"/>
    <property type="molecule type" value="Genomic_DNA"/>
</dbReference>
<organism evidence="1 2">
    <name type="scientific">Nocardiopsis terrae</name>
    <dbReference type="NCBI Taxonomy" id="372655"/>
    <lineage>
        <taxon>Bacteria</taxon>
        <taxon>Bacillati</taxon>
        <taxon>Actinomycetota</taxon>
        <taxon>Actinomycetes</taxon>
        <taxon>Streptosporangiales</taxon>
        <taxon>Nocardiopsidaceae</taxon>
        <taxon>Nocardiopsis</taxon>
    </lineage>
</organism>
<gene>
    <name evidence="1" type="ORF">H4W79_002515</name>
</gene>
<evidence type="ECO:0000313" key="1">
    <source>
        <dbReference type="EMBL" id="MBE1458301.1"/>
    </source>
</evidence>
<evidence type="ECO:0008006" key="3">
    <source>
        <dbReference type="Google" id="ProtNLM"/>
    </source>
</evidence>
<dbReference type="Proteomes" id="UP000598217">
    <property type="component" value="Unassembled WGS sequence"/>
</dbReference>
<reference evidence="1 2" key="1">
    <citation type="submission" date="2020-10" db="EMBL/GenBank/DDBJ databases">
        <title>Sequencing the genomes of 1000 actinobacteria strains.</title>
        <authorList>
            <person name="Klenk H.-P."/>
        </authorList>
    </citation>
    <scope>NUCLEOTIDE SEQUENCE [LARGE SCALE GENOMIC DNA]</scope>
    <source>
        <strain evidence="1 2">DSM 45157</strain>
    </source>
</reference>
<comment type="caution">
    <text evidence="1">The sequence shown here is derived from an EMBL/GenBank/DDBJ whole genome shotgun (WGS) entry which is preliminary data.</text>
</comment>
<proteinExistence type="predicted"/>
<keyword evidence="2" id="KW-1185">Reference proteome</keyword>
<accession>A0ABR9HGZ8</accession>
<sequence>MTGSNCGASPRCPAVTTTDRGFWCCSATVSPFAAPLPERTTPELLFWEAKYAALTSYGETFPPDRQPQAASVRQHVEQTATRLEEEMGEFRTYIASAESAANQVISRRMVKKQQMRWSPKGAHLLLQVRTRVLNGDLAADFAPPEQDIDHVT</sequence>
<name>A0ABR9HGZ8_9ACTN</name>
<evidence type="ECO:0000313" key="2">
    <source>
        <dbReference type="Proteomes" id="UP000598217"/>
    </source>
</evidence>